<sequence>MTKVDLSLIPPVDTLTFSLADEQAIKHDTVKITVDVHALKGADTSEADLRLAMLEVVKAFIATDDWRLSQARRETQATGNETATVTATVRVHESENYGLKERAEQVSRPGLTLAHPRVDASIPNDVVQAAESSLRKKLLEKAVHEATVLSGDGMNWAIHKLDFGDLLTETRQVRGTPLGAVAAPAPQAARSRVAAGEETNASSTLIKMSVAVMLRRA</sequence>
<proteinExistence type="predicted"/>
<organism evidence="1 2">
    <name type="scientific">Acetobacter nitrogenifigens DSM 23921 = NBRC 105050</name>
    <dbReference type="NCBI Taxonomy" id="1120919"/>
    <lineage>
        <taxon>Bacteria</taxon>
        <taxon>Pseudomonadati</taxon>
        <taxon>Pseudomonadota</taxon>
        <taxon>Alphaproteobacteria</taxon>
        <taxon>Acetobacterales</taxon>
        <taxon>Acetobacteraceae</taxon>
        <taxon>Acetobacter</taxon>
    </lineage>
</organism>
<dbReference type="RefSeq" id="WP_026396455.1">
    <property type="nucleotide sequence ID" value="NZ_AUBI01000001.1"/>
</dbReference>
<dbReference type="AlphaFoldDB" id="A0A511X5P6"/>
<dbReference type="EMBL" id="BJYF01000001">
    <property type="protein sequence ID" value="GEN58269.1"/>
    <property type="molecule type" value="Genomic_DNA"/>
</dbReference>
<reference evidence="1 2" key="1">
    <citation type="submission" date="2019-07" db="EMBL/GenBank/DDBJ databases">
        <title>Whole genome shotgun sequence of Acetobacter nitrogenifigens NBRC 105050.</title>
        <authorList>
            <person name="Hosoyama A."/>
            <person name="Uohara A."/>
            <person name="Ohji S."/>
            <person name="Ichikawa N."/>
        </authorList>
    </citation>
    <scope>NUCLEOTIDE SEQUENCE [LARGE SCALE GENOMIC DNA]</scope>
    <source>
        <strain evidence="1 2">NBRC 105050</strain>
    </source>
</reference>
<accession>A0A511X5P6</accession>
<name>A0A511X5P6_9PROT</name>
<comment type="caution">
    <text evidence="1">The sequence shown here is derived from an EMBL/GenBank/DDBJ whole genome shotgun (WGS) entry which is preliminary data.</text>
</comment>
<gene>
    <name evidence="1" type="ORF">ANI02nite_01530</name>
</gene>
<evidence type="ECO:0008006" key="3">
    <source>
        <dbReference type="Google" id="ProtNLM"/>
    </source>
</evidence>
<keyword evidence="2" id="KW-1185">Reference proteome</keyword>
<evidence type="ECO:0000313" key="1">
    <source>
        <dbReference type="EMBL" id="GEN58269.1"/>
    </source>
</evidence>
<evidence type="ECO:0000313" key="2">
    <source>
        <dbReference type="Proteomes" id="UP000321635"/>
    </source>
</evidence>
<dbReference type="Proteomes" id="UP000321635">
    <property type="component" value="Unassembled WGS sequence"/>
</dbReference>
<protein>
    <recommendedName>
        <fullName evidence="3">SIMPL domain-containing protein</fullName>
    </recommendedName>
</protein>